<evidence type="ECO:0000313" key="2">
    <source>
        <dbReference type="EnsemblPlants" id="KEH25728"/>
    </source>
</evidence>
<proteinExistence type="predicted"/>
<reference evidence="1 3" key="2">
    <citation type="journal article" date="2014" name="BMC Genomics">
        <title>An improved genome release (version Mt4.0) for the model legume Medicago truncatula.</title>
        <authorList>
            <person name="Tang H."/>
            <person name="Krishnakumar V."/>
            <person name="Bidwell S."/>
            <person name="Rosen B."/>
            <person name="Chan A."/>
            <person name="Zhou S."/>
            <person name="Gentzbittel L."/>
            <person name="Childs K.L."/>
            <person name="Yandell M."/>
            <person name="Gundlach H."/>
            <person name="Mayer K.F."/>
            <person name="Schwartz D.C."/>
            <person name="Town C.D."/>
        </authorList>
    </citation>
    <scope>GENOME REANNOTATION</scope>
    <source>
        <strain evidence="1">A17</strain>
        <strain evidence="2 3">cv. Jemalong A17</strain>
    </source>
</reference>
<dbReference type="HOGENOM" id="CLU_1752465_0_0_1"/>
<dbReference type="EnsemblPlants" id="KEH25728">
    <property type="protein sequence ID" value="KEH25728"/>
    <property type="gene ID" value="MTR_6g033835"/>
</dbReference>
<dbReference type="EMBL" id="CM001222">
    <property type="protein sequence ID" value="KEH25728.1"/>
    <property type="molecule type" value="Genomic_DNA"/>
</dbReference>
<dbReference type="Proteomes" id="UP000002051">
    <property type="component" value="Chromosome 6"/>
</dbReference>
<evidence type="ECO:0000313" key="3">
    <source>
        <dbReference type="Proteomes" id="UP000002051"/>
    </source>
</evidence>
<organism evidence="1 3">
    <name type="scientific">Medicago truncatula</name>
    <name type="common">Barrel medic</name>
    <name type="synonym">Medicago tribuloides</name>
    <dbReference type="NCBI Taxonomy" id="3880"/>
    <lineage>
        <taxon>Eukaryota</taxon>
        <taxon>Viridiplantae</taxon>
        <taxon>Streptophyta</taxon>
        <taxon>Embryophyta</taxon>
        <taxon>Tracheophyta</taxon>
        <taxon>Spermatophyta</taxon>
        <taxon>Magnoliopsida</taxon>
        <taxon>eudicotyledons</taxon>
        <taxon>Gunneridae</taxon>
        <taxon>Pentapetalae</taxon>
        <taxon>rosids</taxon>
        <taxon>fabids</taxon>
        <taxon>Fabales</taxon>
        <taxon>Fabaceae</taxon>
        <taxon>Papilionoideae</taxon>
        <taxon>50 kb inversion clade</taxon>
        <taxon>NPAAA clade</taxon>
        <taxon>Hologalegina</taxon>
        <taxon>IRL clade</taxon>
        <taxon>Trifolieae</taxon>
        <taxon>Medicago</taxon>
    </lineage>
</organism>
<name>A0A072U9F7_MEDTR</name>
<dbReference type="AlphaFoldDB" id="A0A072U9F7"/>
<accession>A0A072U9F7</accession>
<evidence type="ECO:0000313" key="1">
    <source>
        <dbReference type="EMBL" id="KEH25728.1"/>
    </source>
</evidence>
<sequence length="149" mass="17772">MDVEKFLDWEIDVDRFFDVIDVPESKQVKMVANRLKSIAAVWWDRLIVHRQRQRKNPISTWRRIKQLMLKRFNSRDRFSLSPLVSIKNLERKQLPSPRMYQTSVKGGYDENMKEKLSKDLGYGGKLSHDADMENKKALTIKRSNFLSWK</sequence>
<protein>
    <submittedName>
        <fullName evidence="1 2">Uncharacterized protein</fullName>
    </submittedName>
</protein>
<reference evidence="1 3" key="1">
    <citation type="journal article" date="2011" name="Nature">
        <title>The Medicago genome provides insight into the evolution of rhizobial symbioses.</title>
        <authorList>
            <person name="Young N.D."/>
            <person name="Debelle F."/>
            <person name="Oldroyd G.E."/>
            <person name="Geurts R."/>
            <person name="Cannon S.B."/>
            <person name="Udvardi M.K."/>
            <person name="Benedito V.A."/>
            <person name="Mayer K.F."/>
            <person name="Gouzy J."/>
            <person name="Schoof H."/>
            <person name="Van de Peer Y."/>
            <person name="Proost S."/>
            <person name="Cook D.R."/>
            <person name="Meyers B.C."/>
            <person name="Spannagl M."/>
            <person name="Cheung F."/>
            <person name="De Mita S."/>
            <person name="Krishnakumar V."/>
            <person name="Gundlach H."/>
            <person name="Zhou S."/>
            <person name="Mudge J."/>
            <person name="Bharti A.K."/>
            <person name="Murray J.D."/>
            <person name="Naoumkina M.A."/>
            <person name="Rosen B."/>
            <person name="Silverstein K.A."/>
            <person name="Tang H."/>
            <person name="Rombauts S."/>
            <person name="Zhao P.X."/>
            <person name="Zhou P."/>
            <person name="Barbe V."/>
            <person name="Bardou P."/>
            <person name="Bechner M."/>
            <person name="Bellec A."/>
            <person name="Berger A."/>
            <person name="Berges H."/>
            <person name="Bidwell S."/>
            <person name="Bisseling T."/>
            <person name="Choisne N."/>
            <person name="Couloux A."/>
            <person name="Denny R."/>
            <person name="Deshpande S."/>
            <person name="Dai X."/>
            <person name="Doyle J.J."/>
            <person name="Dudez A.M."/>
            <person name="Farmer A.D."/>
            <person name="Fouteau S."/>
            <person name="Franken C."/>
            <person name="Gibelin C."/>
            <person name="Gish J."/>
            <person name="Goldstein S."/>
            <person name="Gonzalez A.J."/>
            <person name="Green P.J."/>
            <person name="Hallab A."/>
            <person name="Hartog M."/>
            <person name="Hua A."/>
            <person name="Humphray S.J."/>
            <person name="Jeong D.H."/>
            <person name="Jing Y."/>
            <person name="Jocker A."/>
            <person name="Kenton S.M."/>
            <person name="Kim D.J."/>
            <person name="Klee K."/>
            <person name="Lai H."/>
            <person name="Lang C."/>
            <person name="Lin S."/>
            <person name="Macmil S.L."/>
            <person name="Magdelenat G."/>
            <person name="Matthews L."/>
            <person name="McCorrison J."/>
            <person name="Monaghan E.L."/>
            <person name="Mun J.H."/>
            <person name="Najar F.Z."/>
            <person name="Nicholson C."/>
            <person name="Noirot C."/>
            <person name="O'Bleness M."/>
            <person name="Paule C.R."/>
            <person name="Poulain J."/>
            <person name="Prion F."/>
            <person name="Qin B."/>
            <person name="Qu C."/>
            <person name="Retzel E.F."/>
            <person name="Riddle C."/>
            <person name="Sallet E."/>
            <person name="Samain S."/>
            <person name="Samson N."/>
            <person name="Sanders I."/>
            <person name="Saurat O."/>
            <person name="Scarpelli C."/>
            <person name="Schiex T."/>
            <person name="Segurens B."/>
            <person name="Severin A.J."/>
            <person name="Sherrier D.J."/>
            <person name="Shi R."/>
            <person name="Sims S."/>
            <person name="Singer S.R."/>
            <person name="Sinharoy S."/>
            <person name="Sterck L."/>
            <person name="Viollet A."/>
            <person name="Wang B.B."/>
            <person name="Wang K."/>
            <person name="Wang M."/>
            <person name="Wang X."/>
            <person name="Warfsmann J."/>
            <person name="Weissenbach J."/>
            <person name="White D.D."/>
            <person name="White J.D."/>
            <person name="Wiley G.B."/>
            <person name="Wincker P."/>
            <person name="Xing Y."/>
            <person name="Yang L."/>
            <person name="Yao Z."/>
            <person name="Ying F."/>
            <person name="Zhai J."/>
            <person name="Zhou L."/>
            <person name="Zuber A."/>
            <person name="Denarie J."/>
            <person name="Dixon R.A."/>
            <person name="May G.D."/>
            <person name="Schwartz D.C."/>
            <person name="Rogers J."/>
            <person name="Quetier F."/>
            <person name="Town C.D."/>
            <person name="Roe B.A."/>
        </authorList>
    </citation>
    <scope>NUCLEOTIDE SEQUENCE [LARGE SCALE GENOMIC DNA]</scope>
    <source>
        <strain evidence="1">A17</strain>
        <strain evidence="2 3">cv. Jemalong A17</strain>
    </source>
</reference>
<keyword evidence="3" id="KW-1185">Reference proteome</keyword>
<gene>
    <name evidence="1" type="ordered locus">MTR_6g033835</name>
</gene>
<reference evidence="2" key="3">
    <citation type="submission" date="2015-04" db="UniProtKB">
        <authorList>
            <consortium name="EnsemblPlants"/>
        </authorList>
    </citation>
    <scope>IDENTIFICATION</scope>
    <source>
        <strain evidence="2">cv. Jemalong A17</strain>
    </source>
</reference>